<feature type="compositionally biased region" description="Polar residues" evidence="10">
    <location>
        <begin position="622"/>
        <end position="632"/>
    </location>
</feature>
<dbReference type="InterPro" id="IPR006592">
    <property type="entry name" value="RNA_pol_N"/>
</dbReference>
<feature type="domain" description="RNA polymerase N-terminal" evidence="11">
    <location>
        <begin position="856"/>
        <end position="1134"/>
    </location>
</feature>
<dbReference type="EMBL" id="KM462863">
    <property type="protein sequence ID" value="AIT93605.1"/>
    <property type="molecule type" value="Genomic_DNA"/>
</dbReference>
<organism evidence="12">
    <name type="scientific">Watanabea reniformis</name>
    <dbReference type="NCBI Taxonomy" id="191674"/>
    <lineage>
        <taxon>Eukaryota</taxon>
        <taxon>Viridiplantae</taxon>
        <taxon>Chlorophyta</taxon>
        <taxon>core chlorophytes</taxon>
        <taxon>Trebouxiophyceae</taxon>
        <taxon>Watanabeales</taxon>
        <taxon>Watanabeaceae</taxon>
        <taxon>Watanabea</taxon>
    </lineage>
</organism>
<dbReference type="Pfam" id="PF04983">
    <property type="entry name" value="RNA_pol_Rpb1_3"/>
    <property type="match status" value="1"/>
</dbReference>
<sequence>MGMLNSRDKRELKINQRRILMDSIELGIPSPEQIRSWGERRLPNGRLVGEVKNSKTVNYKKFTSLRDGLFCERIFGPVENFVCACGKRQPRIDVKFCEKCEVEYTTNHTRRYRLGYIQLVSAATHIWFLKGRPSYLSLFLGKRKKRVVAVAYCNGYLVEQGFPNIKNLSSSFTRRHHGTAIYEGDNLNIVKSTVEIKKTTQLSGNSHYPNPNEFTSPLESEKGLYRERMNPSAPYQDSNGSTFSFIKTPRPSLPPKLVASPHHQRCSPMATPGEHLTFKEKENTTLPEVGASNESQKPEKRFHLVKEQVKNKGNTLLQRHEVLTQRGRIHLDNSYNFAKRPPFEDAPSTSPPEVVGVRLWRSPKVKAKAQFRVASSYAQAQTLPFLPTLVCRYNLRDELIDYLNSYPFKEDIPLPLYCGETRWRSLRDIHNFMAEQPLRGLKQSSENETLQAETPHNLNDAQVNLEKNFHARPYDKPTSLKTINDTNKEDWIDFNSMNLDINEAVKNGKPESMEREGDGKHRFPKTGSIQADKRVLYKSFSHLPRMYALRSTPSKELPTLSLSLQETLGQRHEVLTRRGRIPFSKLKATTKTEEETQDSGNINNVHAFQSTPLLSSPQTSLGSKQGLSSFPSENLPEGRKQGGEMISLSPPPKVESSPLGRRSSSVEGINKGEAASSLVDTKGVPSVEGDRTSFGGRRRLPPKLVGADGAQIALLKEPFEAHENTQNASTFSLLTHNHQPPLVDRWKPQANKKGRGKEVENLPSIELTAIREILSYTGGGALQHLLKRYNTHSFATFLLSDLQDARLAYQDMIKEVGDWPKRRERKILNRFCRRIYRTGRRLKIVQLFLRNQRRPEWMILSAVPVLPPDLRPILQMSETLVVASDLNNLYQRVIYRNNRYHKLRFIDFNLVTAIQRLVQDAVDRLIENGKGGSKPFYTPGGRPLKSLSDTLKGKKGRFRLNLLGKRVDFSGRSVIVVAPHLKINECGLPREMALELFHYFLVRQFMLKKRGSTIVMAKMAIKQRSQGMWDMLRDLIYHHPVLLNRAPTLHRLGIQAFQPRLVLGSAILLHPLVCSGFNADFDGDQMGVHLPLCFQARAEAWDLLWSRNNLLSPATGQPMLVPSQDMVLGFYYMTTLPAYKKPDPKSFQTLDPPNRVLHLLESQQKNQRQSRPPLVFAEGVAIQTSGESAESYTTGRKERAQIKRRMLFQDSHDVITAFHQGHIRLHTPLWLKCEATLENNGDIETPLELQLNSFGGVTQIYAKHMCEIDLATFSTTLLARTSVGRVMVNYVISPYTAPL</sequence>
<dbReference type="GO" id="GO:0003899">
    <property type="term" value="F:DNA-directed RNA polymerase activity"/>
    <property type="evidence" value="ECO:0007669"/>
    <property type="project" value="UniProtKB-EC"/>
</dbReference>
<dbReference type="PANTHER" id="PTHR19376:SF54">
    <property type="entry name" value="DNA-DIRECTED RNA POLYMERASE SUBUNIT BETA"/>
    <property type="match status" value="1"/>
</dbReference>
<evidence type="ECO:0000256" key="6">
    <source>
        <dbReference type="ARBA" id="ARBA00022695"/>
    </source>
</evidence>
<dbReference type="InterPro" id="IPR007066">
    <property type="entry name" value="RNA_pol_Rpb1_3"/>
</dbReference>
<evidence type="ECO:0000256" key="1">
    <source>
        <dbReference type="ARBA" id="ARBA00004026"/>
    </source>
</evidence>
<dbReference type="EC" id="2.7.7.6" evidence="9"/>
<dbReference type="Gene3D" id="2.40.40.20">
    <property type="match status" value="1"/>
</dbReference>
<keyword evidence="7 9" id="KW-0804">Transcription</keyword>
<dbReference type="InterPro" id="IPR007080">
    <property type="entry name" value="RNA_pol_Rpb1_1"/>
</dbReference>
<dbReference type="Gene3D" id="1.10.274.100">
    <property type="entry name" value="RNA polymerase Rpb1, domain 3"/>
    <property type="match status" value="1"/>
</dbReference>
<evidence type="ECO:0000256" key="10">
    <source>
        <dbReference type="SAM" id="MobiDB-lite"/>
    </source>
</evidence>
<comment type="similarity">
    <text evidence="2">Belongs to the RNA polymerase beta' chain family. RpoC1 subfamily.</text>
</comment>
<dbReference type="GO" id="GO:0006351">
    <property type="term" value="P:DNA-templated transcription"/>
    <property type="evidence" value="ECO:0007669"/>
    <property type="project" value="InterPro"/>
</dbReference>
<dbReference type="InterPro" id="IPR042102">
    <property type="entry name" value="RNA_pol_Rpb1_3_sf"/>
</dbReference>
<reference evidence="12" key="1">
    <citation type="journal article" date="2014" name="BMC Evol. Biol.">
        <title>Chloroplast phylogenomic analysis resolves deep-level relationships within the green algal class Trebouxiophyceae.</title>
        <authorList>
            <person name="Lemieux C."/>
            <person name="Otis C."/>
            <person name="Turmel M."/>
        </authorList>
    </citation>
    <scope>NUCLEOTIDE SEQUENCE</scope>
</reference>
<keyword evidence="6 9" id="KW-0548">Nucleotidyltransferase</keyword>
<dbReference type="GeneID" id="22158611"/>
<dbReference type="InterPro" id="IPR044893">
    <property type="entry name" value="RNA_pol_Rpb1_clamp_domain"/>
</dbReference>
<feature type="compositionally biased region" description="Low complexity" evidence="10">
    <location>
        <begin position="612"/>
        <end position="621"/>
    </location>
</feature>
<dbReference type="Pfam" id="PF00623">
    <property type="entry name" value="RNA_pol_Rpb1_2"/>
    <property type="match status" value="2"/>
</dbReference>
<comment type="function">
    <text evidence="1 9">DNA-dependent RNA polymerase catalyzes the transcription of DNA into RNA using the four ribonucleoside triphosphates as substrates.</text>
</comment>
<evidence type="ECO:0000256" key="7">
    <source>
        <dbReference type="ARBA" id="ARBA00023163"/>
    </source>
</evidence>
<evidence type="ECO:0000256" key="8">
    <source>
        <dbReference type="ARBA" id="ARBA00048552"/>
    </source>
</evidence>
<dbReference type="PANTHER" id="PTHR19376">
    <property type="entry name" value="DNA-DIRECTED RNA POLYMERASE"/>
    <property type="match status" value="1"/>
</dbReference>
<evidence type="ECO:0000256" key="5">
    <source>
        <dbReference type="ARBA" id="ARBA00022679"/>
    </source>
</evidence>
<proteinExistence type="inferred from homology"/>
<name>A0A097KK88_9CHLO</name>
<dbReference type="Gene3D" id="1.10.40.90">
    <property type="match status" value="1"/>
</dbReference>
<evidence type="ECO:0000256" key="2">
    <source>
        <dbReference type="ARBA" id="ARBA00007207"/>
    </source>
</evidence>
<evidence type="ECO:0000256" key="3">
    <source>
        <dbReference type="ARBA" id="ARBA00022478"/>
    </source>
</evidence>
<keyword evidence="5 9" id="KW-0808">Transferase</keyword>
<accession>A0A097KK88</accession>
<dbReference type="InterPro" id="IPR000722">
    <property type="entry name" value="RNA_pol_asu"/>
</dbReference>
<gene>
    <name evidence="12" type="primary">rpoC1</name>
</gene>
<keyword evidence="12" id="KW-0150">Chloroplast</keyword>
<dbReference type="Gene3D" id="4.10.860.120">
    <property type="entry name" value="RNA polymerase II, clamp domain"/>
    <property type="match status" value="1"/>
</dbReference>
<dbReference type="GO" id="GO:0000428">
    <property type="term" value="C:DNA-directed RNA polymerase complex"/>
    <property type="evidence" value="ECO:0007669"/>
    <property type="project" value="UniProtKB-KW"/>
</dbReference>
<keyword evidence="4 12" id="KW-0934">Plastid</keyword>
<dbReference type="GO" id="GO:0003677">
    <property type="term" value="F:DNA binding"/>
    <property type="evidence" value="ECO:0007669"/>
    <property type="project" value="InterPro"/>
</dbReference>
<comment type="catalytic activity">
    <reaction evidence="8 9">
        <text>RNA(n) + a ribonucleoside 5'-triphosphate = RNA(n+1) + diphosphate</text>
        <dbReference type="Rhea" id="RHEA:21248"/>
        <dbReference type="Rhea" id="RHEA-COMP:14527"/>
        <dbReference type="Rhea" id="RHEA-COMP:17342"/>
        <dbReference type="ChEBI" id="CHEBI:33019"/>
        <dbReference type="ChEBI" id="CHEBI:61557"/>
        <dbReference type="ChEBI" id="CHEBI:140395"/>
        <dbReference type="EC" id="2.7.7.6"/>
    </reaction>
</comment>
<feature type="region of interest" description="Disordered" evidence="10">
    <location>
        <begin position="612"/>
        <end position="702"/>
    </location>
</feature>
<dbReference type="SMART" id="SM00663">
    <property type="entry name" value="RPOLA_N"/>
    <property type="match status" value="1"/>
</dbReference>
<evidence type="ECO:0000256" key="9">
    <source>
        <dbReference type="RuleBase" id="RU004279"/>
    </source>
</evidence>
<dbReference type="RefSeq" id="YP_009104992.1">
    <property type="nucleotide sequence ID" value="NC_025526.1"/>
</dbReference>
<geneLocation type="chloroplast" evidence="12"/>
<dbReference type="Pfam" id="PF04997">
    <property type="entry name" value="RNA_pol_Rpb1_1"/>
    <property type="match status" value="2"/>
</dbReference>
<keyword evidence="3 9" id="KW-0240">DNA-directed RNA polymerase</keyword>
<evidence type="ECO:0000259" key="11">
    <source>
        <dbReference type="SMART" id="SM00663"/>
    </source>
</evidence>
<evidence type="ECO:0000313" key="12">
    <source>
        <dbReference type="EMBL" id="AIT93605.1"/>
    </source>
</evidence>
<dbReference type="InterPro" id="IPR045867">
    <property type="entry name" value="DNA-dir_RpoC_beta_prime"/>
</dbReference>
<dbReference type="SUPFAM" id="SSF64484">
    <property type="entry name" value="beta and beta-prime subunits of DNA dependent RNA-polymerase"/>
    <property type="match status" value="1"/>
</dbReference>
<protein>
    <recommendedName>
        <fullName evidence="9">DNA-directed RNA polymerase subunit</fullName>
        <ecNumber evidence="9">2.7.7.6</ecNumber>
    </recommendedName>
</protein>
<evidence type="ECO:0000256" key="4">
    <source>
        <dbReference type="ARBA" id="ARBA00022640"/>
    </source>
</evidence>